<name>A0A922P5B5_9HYPH</name>
<comment type="caution">
    <text evidence="1">The sequence shown here is derived from an EMBL/GenBank/DDBJ whole genome shotgun (WGS) entry which is preliminary data.</text>
</comment>
<proteinExistence type="predicted"/>
<dbReference type="Proteomes" id="UP000052167">
    <property type="component" value="Unassembled WGS sequence"/>
</dbReference>
<accession>A0A922P5B5</accession>
<dbReference type="AlphaFoldDB" id="A0A922P5B5"/>
<keyword evidence="2" id="KW-1185">Reference proteome</keyword>
<evidence type="ECO:0000313" key="1">
    <source>
        <dbReference type="EMBL" id="KEQ10250.1"/>
    </source>
</evidence>
<dbReference type="EMBL" id="JOKJ01000003">
    <property type="protein sequence ID" value="KEQ10250.1"/>
    <property type="molecule type" value="Genomic_DNA"/>
</dbReference>
<gene>
    <name evidence="1" type="ORF">GV68_15120</name>
</gene>
<dbReference type="RefSeq" id="WP_037163139.1">
    <property type="nucleotide sequence ID" value="NZ_CAJXID010000001.1"/>
</dbReference>
<protein>
    <submittedName>
        <fullName evidence="1">Uncharacterized protein</fullName>
    </submittedName>
</protein>
<evidence type="ECO:0000313" key="2">
    <source>
        <dbReference type="Proteomes" id="UP000052167"/>
    </source>
</evidence>
<organism evidence="1 2">
    <name type="scientific">Pseudorhizobium pelagicum</name>
    <dbReference type="NCBI Taxonomy" id="1509405"/>
    <lineage>
        <taxon>Bacteria</taxon>
        <taxon>Pseudomonadati</taxon>
        <taxon>Pseudomonadota</taxon>
        <taxon>Alphaproteobacteria</taxon>
        <taxon>Hyphomicrobiales</taxon>
        <taxon>Rhizobiaceae</taxon>
        <taxon>Rhizobium/Agrobacterium group</taxon>
        <taxon>Pseudorhizobium</taxon>
    </lineage>
</organism>
<sequence>MQASAYFHADTYLHAINKLEAIVRAFDPAAPDMVRSDIIQALGDELGVWPVTAFSGEDEAPAAITY</sequence>
<reference evidence="1 2" key="1">
    <citation type="submission" date="2014-06" db="EMBL/GenBank/DDBJ databases">
        <title>Rhizobium pelagicum/R2-400B4.</title>
        <authorList>
            <person name="Kimes N.E."/>
            <person name="Lopez-Perez M."/>
        </authorList>
    </citation>
    <scope>NUCLEOTIDE SEQUENCE [LARGE SCALE GENOMIC DNA]</scope>
    <source>
        <strain evidence="1 2">R2-400B4</strain>
    </source>
</reference>
<dbReference type="OrthoDB" id="8404259at2"/>